<keyword evidence="1" id="KW-0662">Pyridine nucleotide biosynthesis</keyword>
<evidence type="ECO:0000256" key="2">
    <source>
        <dbReference type="ARBA" id="ARBA00022801"/>
    </source>
</evidence>
<keyword evidence="2" id="KW-0378">Hydrolase</keyword>
<dbReference type="PANTHER" id="PTHR14084:SF0">
    <property type="entry name" value="KYNURENINASE"/>
    <property type="match status" value="1"/>
</dbReference>
<dbReference type="InterPro" id="IPR015422">
    <property type="entry name" value="PyrdxlP-dep_Trfase_small"/>
</dbReference>
<dbReference type="Gene3D" id="3.90.1150.10">
    <property type="entry name" value="Aspartate Aminotransferase, domain 1"/>
    <property type="match status" value="1"/>
</dbReference>
<evidence type="ECO:0000313" key="6">
    <source>
        <dbReference type="Proteomes" id="UP001172778"/>
    </source>
</evidence>
<dbReference type="InterPro" id="IPR010111">
    <property type="entry name" value="Kynureninase"/>
</dbReference>
<protein>
    <submittedName>
        <fullName evidence="5">Aminotransferase class V-fold PLP-dependent enzyme</fullName>
    </submittedName>
</protein>
<reference evidence="5" key="1">
    <citation type="submission" date="2023-03" db="EMBL/GenBank/DDBJ databases">
        <title>Chitinimonas shenzhenensis gen. nov., sp. nov., a novel member of family Burkholderiaceae isolated from activated sludge collected in Shen Zhen, China.</title>
        <authorList>
            <person name="Wang X."/>
        </authorList>
    </citation>
    <scope>NUCLEOTIDE SEQUENCE</scope>
    <source>
        <strain evidence="5">DQS-5</strain>
    </source>
</reference>
<name>A0ABT7E4Q9_9NEIS</name>
<evidence type="ECO:0000256" key="1">
    <source>
        <dbReference type="ARBA" id="ARBA00022642"/>
    </source>
</evidence>
<dbReference type="Pfam" id="PF00266">
    <property type="entry name" value="Aminotran_5"/>
    <property type="match status" value="1"/>
</dbReference>
<dbReference type="Proteomes" id="UP001172778">
    <property type="component" value="Unassembled WGS sequence"/>
</dbReference>
<keyword evidence="5" id="KW-0032">Aminotransferase</keyword>
<evidence type="ECO:0000259" key="4">
    <source>
        <dbReference type="Pfam" id="PF00266"/>
    </source>
</evidence>
<keyword evidence="3" id="KW-0663">Pyridoxal phosphate</keyword>
<dbReference type="SUPFAM" id="SSF53383">
    <property type="entry name" value="PLP-dependent transferases"/>
    <property type="match status" value="1"/>
</dbReference>
<sequence>MTDIANAIAALGDGPLCEESLRRHVFPLFSRVLARHEIYLANHSLGRPLDQTAADVASGLDAWYGRMDDAWEDWMEAFELFRRMTARLVGARPDCIVPKASAGQGLRTVLNSFHYPPRVVTTRAEFDSLDVILKQYQVKRRAEVVWVDTDDEGLIDPHKLVEALELGVDLLVVSQAFFSTGQLLPRLADVIAAAHHYGAFVFLDCYHSYGVVPLDVMELGVDFAVAGSYKYLRGGPGACWLYLAPWVIDSGFTTLDTGWFAKKSPFSYQRPDPPVFAEGGDAFLESTFAVLPWLQARAGLELTTEIGVGRLREYSLQQKRMMAKYLADHALHCVGMGEEFGAFLRLPHPEAVAMAARLKAHGVNVDARSNGVRICPDLLNTEAEMAQAASQIAELWHAR</sequence>
<dbReference type="InterPro" id="IPR015424">
    <property type="entry name" value="PyrdxlP-dep_Trfase"/>
</dbReference>
<dbReference type="EMBL" id="JARRAF010000026">
    <property type="protein sequence ID" value="MDK2125907.1"/>
    <property type="molecule type" value="Genomic_DNA"/>
</dbReference>
<keyword evidence="6" id="KW-1185">Reference proteome</keyword>
<dbReference type="InterPro" id="IPR000192">
    <property type="entry name" value="Aminotrans_V_dom"/>
</dbReference>
<dbReference type="GO" id="GO:0008483">
    <property type="term" value="F:transaminase activity"/>
    <property type="evidence" value="ECO:0007669"/>
    <property type="project" value="UniProtKB-KW"/>
</dbReference>
<feature type="domain" description="Aminotransferase class V" evidence="4">
    <location>
        <begin position="72"/>
        <end position="327"/>
    </location>
</feature>
<evidence type="ECO:0000313" key="5">
    <source>
        <dbReference type="EMBL" id="MDK2125907.1"/>
    </source>
</evidence>
<keyword evidence="5" id="KW-0808">Transferase</keyword>
<dbReference type="RefSeq" id="WP_284102220.1">
    <property type="nucleotide sequence ID" value="NZ_JARRAF010000026.1"/>
</dbReference>
<dbReference type="Gene3D" id="3.40.640.10">
    <property type="entry name" value="Type I PLP-dependent aspartate aminotransferase-like (Major domain)"/>
    <property type="match status" value="1"/>
</dbReference>
<dbReference type="PANTHER" id="PTHR14084">
    <property type="entry name" value="KYNURENINASE"/>
    <property type="match status" value="1"/>
</dbReference>
<comment type="caution">
    <text evidence="5">The sequence shown here is derived from an EMBL/GenBank/DDBJ whole genome shotgun (WGS) entry which is preliminary data.</text>
</comment>
<gene>
    <name evidence="5" type="ORF">PZA18_17780</name>
</gene>
<evidence type="ECO:0000256" key="3">
    <source>
        <dbReference type="ARBA" id="ARBA00022898"/>
    </source>
</evidence>
<dbReference type="InterPro" id="IPR015421">
    <property type="entry name" value="PyrdxlP-dep_Trfase_major"/>
</dbReference>
<proteinExistence type="predicted"/>
<organism evidence="5 6">
    <name type="scientific">Parachitinimonas caeni</name>
    <dbReference type="NCBI Taxonomy" id="3031301"/>
    <lineage>
        <taxon>Bacteria</taxon>
        <taxon>Pseudomonadati</taxon>
        <taxon>Pseudomonadota</taxon>
        <taxon>Betaproteobacteria</taxon>
        <taxon>Neisseriales</taxon>
        <taxon>Chitinibacteraceae</taxon>
        <taxon>Parachitinimonas</taxon>
    </lineage>
</organism>
<accession>A0ABT7E4Q9</accession>